<dbReference type="GO" id="GO:0015280">
    <property type="term" value="F:ligand-gated sodium channel activity"/>
    <property type="evidence" value="ECO:0007669"/>
    <property type="project" value="TreeGrafter"/>
</dbReference>
<accession>A0AAV1JYY2</accession>
<keyword evidence="15" id="KW-1185">Reference proteome</keyword>
<evidence type="ECO:0000256" key="8">
    <source>
        <dbReference type="ARBA" id="ARBA00023065"/>
    </source>
</evidence>
<evidence type="ECO:0000256" key="2">
    <source>
        <dbReference type="ARBA" id="ARBA00007193"/>
    </source>
</evidence>
<keyword evidence="10 12" id="KW-0739">Sodium transport</keyword>
<keyword evidence="7" id="KW-0915">Sodium</keyword>
<evidence type="ECO:0000256" key="7">
    <source>
        <dbReference type="ARBA" id="ARBA00023053"/>
    </source>
</evidence>
<feature type="transmembrane region" description="Helical" evidence="13">
    <location>
        <begin position="152"/>
        <end position="176"/>
    </location>
</feature>
<gene>
    <name evidence="14" type="ORF">LNINA_LOCUS12358</name>
</gene>
<evidence type="ECO:0000256" key="6">
    <source>
        <dbReference type="ARBA" id="ARBA00022989"/>
    </source>
</evidence>
<dbReference type="AlphaFoldDB" id="A0AAV1JYY2"/>
<protein>
    <submittedName>
        <fullName evidence="14">Uncharacterized protein</fullName>
    </submittedName>
</protein>
<keyword evidence="11 12" id="KW-0407">Ion channel</keyword>
<keyword evidence="9 13" id="KW-0472">Membrane</keyword>
<sequence length="195" mass="22403">MGTEAACVLECRRRATIALCSCVPFNMQPQEGEKVCSPEHLYCLNKHREKLTYYNPGSAADSTLDNEKSNGVKCLHCRPDCRHVTFSAAPAHVPYDYAPLKKLFRNKLLDGVTFTNSTVIRIFYASEDDQIVHILETNLRLYEDIALLGSQWILLCGASLICLNELVYFSTIRWAYHYFRRRRIEGTTLNFTFSY</sequence>
<evidence type="ECO:0000256" key="13">
    <source>
        <dbReference type="SAM" id="Phobius"/>
    </source>
</evidence>
<keyword evidence="6 13" id="KW-1133">Transmembrane helix</keyword>
<keyword evidence="5 12" id="KW-0812">Transmembrane</keyword>
<evidence type="ECO:0000256" key="12">
    <source>
        <dbReference type="RuleBase" id="RU000679"/>
    </source>
</evidence>
<keyword evidence="4 12" id="KW-0894">Sodium channel</keyword>
<dbReference type="Proteomes" id="UP001497472">
    <property type="component" value="Unassembled WGS sequence"/>
</dbReference>
<dbReference type="Gene3D" id="1.10.287.820">
    <property type="entry name" value="Acid-sensing ion channel domain"/>
    <property type="match status" value="1"/>
</dbReference>
<keyword evidence="3 12" id="KW-0813">Transport</keyword>
<evidence type="ECO:0000256" key="5">
    <source>
        <dbReference type="ARBA" id="ARBA00022692"/>
    </source>
</evidence>
<dbReference type="PANTHER" id="PTHR11690:SF253">
    <property type="entry name" value="PICKPOCKET 18-RELATED"/>
    <property type="match status" value="1"/>
</dbReference>
<evidence type="ECO:0000256" key="1">
    <source>
        <dbReference type="ARBA" id="ARBA00004141"/>
    </source>
</evidence>
<evidence type="ECO:0000313" key="15">
    <source>
        <dbReference type="Proteomes" id="UP001497472"/>
    </source>
</evidence>
<keyword evidence="8 12" id="KW-0406">Ion transport</keyword>
<comment type="similarity">
    <text evidence="2 12">Belongs to the amiloride-sensitive sodium channel (TC 1.A.6) family.</text>
</comment>
<organism evidence="14 15">
    <name type="scientific">Leptosia nina</name>
    <dbReference type="NCBI Taxonomy" id="320188"/>
    <lineage>
        <taxon>Eukaryota</taxon>
        <taxon>Metazoa</taxon>
        <taxon>Ecdysozoa</taxon>
        <taxon>Arthropoda</taxon>
        <taxon>Hexapoda</taxon>
        <taxon>Insecta</taxon>
        <taxon>Pterygota</taxon>
        <taxon>Neoptera</taxon>
        <taxon>Endopterygota</taxon>
        <taxon>Lepidoptera</taxon>
        <taxon>Glossata</taxon>
        <taxon>Ditrysia</taxon>
        <taxon>Papilionoidea</taxon>
        <taxon>Pieridae</taxon>
        <taxon>Pierinae</taxon>
        <taxon>Leptosia</taxon>
    </lineage>
</organism>
<evidence type="ECO:0000313" key="14">
    <source>
        <dbReference type="EMBL" id="CAK1553353.1"/>
    </source>
</evidence>
<evidence type="ECO:0000256" key="10">
    <source>
        <dbReference type="ARBA" id="ARBA00023201"/>
    </source>
</evidence>
<evidence type="ECO:0000256" key="9">
    <source>
        <dbReference type="ARBA" id="ARBA00023136"/>
    </source>
</evidence>
<evidence type="ECO:0000256" key="11">
    <source>
        <dbReference type="ARBA" id="ARBA00023303"/>
    </source>
</evidence>
<dbReference type="GO" id="GO:0005886">
    <property type="term" value="C:plasma membrane"/>
    <property type="evidence" value="ECO:0007669"/>
    <property type="project" value="TreeGrafter"/>
</dbReference>
<evidence type="ECO:0000256" key="3">
    <source>
        <dbReference type="ARBA" id="ARBA00022448"/>
    </source>
</evidence>
<reference evidence="14 15" key="1">
    <citation type="submission" date="2023-11" db="EMBL/GenBank/DDBJ databases">
        <authorList>
            <person name="Okamura Y."/>
        </authorList>
    </citation>
    <scope>NUCLEOTIDE SEQUENCE [LARGE SCALE GENOMIC DNA]</scope>
</reference>
<dbReference type="PANTHER" id="PTHR11690">
    <property type="entry name" value="AMILORIDE-SENSITIVE SODIUM CHANNEL-RELATED"/>
    <property type="match status" value="1"/>
</dbReference>
<comment type="subcellular location">
    <subcellularLocation>
        <location evidence="1">Membrane</location>
        <topology evidence="1">Multi-pass membrane protein</topology>
    </subcellularLocation>
</comment>
<dbReference type="InterPro" id="IPR001873">
    <property type="entry name" value="ENaC"/>
</dbReference>
<dbReference type="Pfam" id="PF00858">
    <property type="entry name" value="ASC"/>
    <property type="match status" value="1"/>
</dbReference>
<name>A0AAV1JYY2_9NEOP</name>
<comment type="caution">
    <text evidence="14">The sequence shown here is derived from an EMBL/GenBank/DDBJ whole genome shotgun (WGS) entry which is preliminary data.</text>
</comment>
<dbReference type="EMBL" id="CAVLEF010000218">
    <property type="protein sequence ID" value="CAK1553353.1"/>
    <property type="molecule type" value="Genomic_DNA"/>
</dbReference>
<proteinExistence type="inferred from homology"/>
<evidence type="ECO:0000256" key="4">
    <source>
        <dbReference type="ARBA" id="ARBA00022461"/>
    </source>
</evidence>